<protein>
    <submittedName>
        <fullName evidence="1">Uncharacterized protein</fullName>
    </submittedName>
</protein>
<organism evidence="1">
    <name type="scientific">marine sediment metagenome</name>
    <dbReference type="NCBI Taxonomy" id="412755"/>
    <lineage>
        <taxon>unclassified sequences</taxon>
        <taxon>metagenomes</taxon>
        <taxon>ecological metagenomes</taxon>
    </lineage>
</organism>
<gene>
    <name evidence="1" type="ORF">LCGC14_0519930</name>
</gene>
<sequence length="130" mass="15552">MANKTILQAENTRWHKEHLTWIQEADEWQHETRRLLALLYLLERALPEHSSLLNNHAMLIAKNEHQLQSYQCDIGEHTDLISQAKQNEFHQRLSELHEQTKQEHLKLKQTYSKEMDSFKSLVLKLLKECQ</sequence>
<dbReference type="EMBL" id="LAZR01000651">
    <property type="protein sequence ID" value="KKN61661.1"/>
    <property type="molecule type" value="Genomic_DNA"/>
</dbReference>
<name>A0A0F9UKB1_9ZZZZ</name>
<comment type="caution">
    <text evidence="1">The sequence shown here is derived from an EMBL/GenBank/DDBJ whole genome shotgun (WGS) entry which is preliminary data.</text>
</comment>
<proteinExistence type="predicted"/>
<dbReference type="AlphaFoldDB" id="A0A0F9UKB1"/>
<evidence type="ECO:0000313" key="1">
    <source>
        <dbReference type="EMBL" id="KKN61661.1"/>
    </source>
</evidence>
<accession>A0A0F9UKB1</accession>
<reference evidence="1" key="1">
    <citation type="journal article" date="2015" name="Nature">
        <title>Complex archaea that bridge the gap between prokaryotes and eukaryotes.</title>
        <authorList>
            <person name="Spang A."/>
            <person name="Saw J.H."/>
            <person name="Jorgensen S.L."/>
            <person name="Zaremba-Niedzwiedzka K."/>
            <person name="Martijn J."/>
            <person name="Lind A.E."/>
            <person name="van Eijk R."/>
            <person name="Schleper C."/>
            <person name="Guy L."/>
            <person name="Ettema T.J."/>
        </authorList>
    </citation>
    <scope>NUCLEOTIDE SEQUENCE</scope>
</reference>